<organism evidence="1 2">
    <name type="scientific">Lysinibacillus parviboronicapiens</name>
    <dbReference type="NCBI Taxonomy" id="436516"/>
    <lineage>
        <taxon>Bacteria</taxon>
        <taxon>Bacillati</taxon>
        <taxon>Bacillota</taxon>
        <taxon>Bacilli</taxon>
        <taxon>Bacillales</taxon>
        <taxon>Bacillaceae</taxon>
        <taxon>Lysinibacillus</taxon>
    </lineage>
</organism>
<gene>
    <name evidence="1" type="ORF">ABIA69_001339</name>
</gene>
<evidence type="ECO:0000313" key="2">
    <source>
        <dbReference type="Proteomes" id="UP001549363"/>
    </source>
</evidence>
<comment type="caution">
    <text evidence="1">The sequence shown here is derived from an EMBL/GenBank/DDBJ whole genome shotgun (WGS) entry which is preliminary data.</text>
</comment>
<sequence>MVREIINHILDSLPQEELEKIHYLLQDIEEDYLFRKHLTDKGVIISACEEPQAILTAWDSIFAKNINEETRQSIFYEQFKWHIFSYEQQACLKRDEARKAFDDVAKDELFVLYQCMPNVHQFSAAQHVVAADFDSQQDIYIVNRDFTWTYVHTHEEQCGPYFYNINA</sequence>
<name>A0ABV2PH14_9BACI</name>
<dbReference type="InterPro" id="IPR025454">
    <property type="entry name" value="DUF4275"/>
</dbReference>
<dbReference type="EMBL" id="JBEPSB010000004">
    <property type="protein sequence ID" value="MET4560195.1"/>
    <property type="molecule type" value="Genomic_DNA"/>
</dbReference>
<evidence type="ECO:0008006" key="3">
    <source>
        <dbReference type="Google" id="ProtNLM"/>
    </source>
</evidence>
<protein>
    <recommendedName>
        <fullName evidence="3">DUF4275 family protein</fullName>
    </recommendedName>
</protein>
<keyword evidence="2" id="KW-1185">Reference proteome</keyword>
<proteinExistence type="predicted"/>
<reference evidence="1 2" key="1">
    <citation type="submission" date="2024-06" db="EMBL/GenBank/DDBJ databases">
        <title>Sorghum-associated microbial communities from plants grown in Nebraska, USA.</title>
        <authorList>
            <person name="Schachtman D."/>
        </authorList>
    </citation>
    <scope>NUCLEOTIDE SEQUENCE [LARGE SCALE GENOMIC DNA]</scope>
    <source>
        <strain evidence="1 2">736</strain>
    </source>
</reference>
<dbReference type="Proteomes" id="UP001549363">
    <property type="component" value="Unassembled WGS sequence"/>
</dbReference>
<accession>A0ABV2PH14</accession>
<evidence type="ECO:0000313" key="1">
    <source>
        <dbReference type="EMBL" id="MET4560195.1"/>
    </source>
</evidence>
<dbReference type="Pfam" id="PF14101">
    <property type="entry name" value="DUF4275"/>
    <property type="match status" value="1"/>
</dbReference>
<dbReference type="RefSeq" id="WP_354471311.1">
    <property type="nucleotide sequence ID" value="NZ_JBEPSB010000004.1"/>
</dbReference>